<dbReference type="OrthoDB" id="9805307at2"/>
<dbReference type="GO" id="GO:0003824">
    <property type="term" value="F:catalytic activity"/>
    <property type="evidence" value="ECO:0007669"/>
    <property type="project" value="InterPro"/>
</dbReference>
<dbReference type="Proteomes" id="UP000245506">
    <property type="component" value="Unassembled WGS sequence"/>
</dbReference>
<dbReference type="SUPFAM" id="SSF56529">
    <property type="entry name" value="FAH"/>
    <property type="match status" value="1"/>
</dbReference>
<dbReference type="RefSeq" id="WP_109826243.1">
    <property type="nucleotide sequence ID" value="NZ_QGKL01000042.1"/>
</dbReference>
<proteinExistence type="inferred from homology"/>
<dbReference type="InterPro" id="IPR051121">
    <property type="entry name" value="FAH"/>
</dbReference>
<name>A0A317C5H5_9GAMM</name>
<dbReference type="GO" id="GO:0046872">
    <property type="term" value="F:metal ion binding"/>
    <property type="evidence" value="ECO:0007669"/>
    <property type="project" value="UniProtKB-KW"/>
</dbReference>
<accession>A0A317C5H5</accession>
<keyword evidence="5" id="KW-1185">Reference proteome</keyword>
<reference evidence="4 5" key="1">
    <citation type="submission" date="2018-05" db="EMBL/GenBank/DDBJ databases">
        <title>Leucothrix arctica sp. nov., isolated from Arctic seawater.</title>
        <authorList>
            <person name="Choi A."/>
            <person name="Baek K."/>
        </authorList>
    </citation>
    <scope>NUCLEOTIDE SEQUENCE [LARGE SCALE GENOMIC DNA]</scope>
    <source>
        <strain evidence="4 5">IMCC9719</strain>
    </source>
</reference>
<feature type="domain" description="Fumarylacetoacetase-like C-terminal" evidence="3">
    <location>
        <begin position="43"/>
        <end position="130"/>
    </location>
</feature>
<evidence type="ECO:0000256" key="1">
    <source>
        <dbReference type="ARBA" id="ARBA00010211"/>
    </source>
</evidence>
<evidence type="ECO:0000313" key="5">
    <source>
        <dbReference type="Proteomes" id="UP000245506"/>
    </source>
</evidence>
<dbReference type="EMBL" id="QGKL01000042">
    <property type="protein sequence ID" value="PWQ93858.1"/>
    <property type="molecule type" value="Genomic_DNA"/>
</dbReference>
<evidence type="ECO:0000256" key="2">
    <source>
        <dbReference type="ARBA" id="ARBA00022723"/>
    </source>
</evidence>
<dbReference type="AlphaFoldDB" id="A0A317C5H5"/>
<dbReference type="InterPro" id="IPR011234">
    <property type="entry name" value="Fumarylacetoacetase-like_C"/>
</dbReference>
<organism evidence="4 5">
    <name type="scientific">Leucothrix arctica</name>
    <dbReference type="NCBI Taxonomy" id="1481894"/>
    <lineage>
        <taxon>Bacteria</taxon>
        <taxon>Pseudomonadati</taxon>
        <taxon>Pseudomonadota</taxon>
        <taxon>Gammaproteobacteria</taxon>
        <taxon>Thiotrichales</taxon>
        <taxon>Thiotrichaceae</taxon>
        <taxon>Leucothrix</taxon>
    </lineage>
</organism>
<dbReference type="Gene3D" id="3.90.850.10">
    <property type="entry name" value="Fumarylacetoacetase-like, C-terminal domain"/>
    <property type="match status" value="2"/>
</dbReference>
<evidence type="ECO:0000313" key="4">
    <source>
        <dbReference type="EMBL" id="PWQ93858.1"/>
    </source>
</evidence>
<dbReference type="GO" id="GO:0044281">
    <property type="term" value="P:small molecule metabolic process"/>
    <property type="evidence" value="ECO:0007669"/>
    <property type="project" value="UniProtKB-ARBA"/>
</dbReference>
<protein>
    <recommendedName>
        <fullName evidence="3">Fumarylacetoacetase-like C-terminal domain-containing protein</fullName>
    </recommendedName>
</protein>
<dbReference type="PANTHER" id="PTHR42796:SF4">
    <property type="entry name" value="FUMARYLACETOACETATE HYDROLASE DOMAIN-CONTAINING PROTEIN 2A"/>
    <property type="match status" value="1"/>
</dbReference>
<dbReference type="InterPro" id="IPR036663">
    <property type="entry name" value="Fumarylacetoacetase_C_sf"/>
</dbReference>
<gene>
    <name evidence="4" type="ORF">DKT75_19855</name>
</gene>
<comment type="similarity">
    <text evidence="1">Belongs to the FAH family.</text>
</comment>
<dbReference type="Pfam" id="PF01557">
    <property type="entry name" value="FAA_hydrolase"/>
    <property type="match status" value="1"/>
</dbReference>
<comment type="caution">
    <text evidence="4">The sequence shown here is derived from an EMBL/GenBank/DDBJ whole genome shotgun (WGS) entry which is preliminary data.</text>
</comment>
<sequence>MQLLIAHPSREELLASVDLSKDIRVSRDQIQLLAPIPRPNKNVICMGLNYFDHIAEAASAAGRTARKPKAPIVFTKANTSVIGPDAAIPDDPEVSEQLDWEVELAIIIGKTGKKIPVDKVHEHIFGYTIVIATGTPDGVGFARTPAEYLKAGDVVTCKVEGIGVLENTLVAV</sequence>
<evidence type="ECO:0000259" key="3">
    <source>
        <dbReference type="Pfam" id="PF01557"/>
    </source>
</evidence>
<keyword evidence="2" id="KW-0479">Metal-binding</keyword>
<dbReference type="PANTHER" id="PTHR42796">
    <property type="entry name" value="FUMARYLACETOACETATE HYDROLASE DOMAIN-CONTAINING PROTEIN 2A-RELATED"/>
    <property type="match status" value="1"/>
</dbReference>